<comment type="caution">
    <text evidence="10">The sequence shown here is derived from an EMBL/GenBank/DDBJ whole genome shotgun (WGS) entry which is preliminary data.</text>
</comment>
<dbReference type="GO" id="GO:0005524">
    <property type="term" value="F:ATP binding"/>
    <property type="evidence" value="ECO:0007669"/>
    <property type="project" value="UniProtKB-KW"/>
</dbReference>
<name>A0A0M0K9I6_9EUKA</name>
<dbReference type="AlphaFoldDB" id="A0A0M0K9I6"/>
<keyword evidence="3" id="KW-0808">Transferase</keyword>
<keyword evidence="11" id="KW-1185">Reference proteome</keyword>
<evidence type="ECO:0000256" key="4">
    <source>
        <dbReference type="ARBA" id="ARBA00022741"/>
    </source>
</evidence>
<gene>
    <name evidence="10" type="ORF">Ctob_015107</name>
</gene>
<dbReference type="PANTHER" id="PTHR43895">
    <property type="entry name" value="CALCIUM/CALMODULIN-DEPENDENT PROTEIN KINASE KINASE-RELATED"/>
    <property type="match status" value="1"/>
</dbReference>
<dbReference type="SUPFAM" id="SSF56112">
    <property type="entry name" value="Protein kinase-like (PK-like)"/>
    <property type="match status" value="1"/>
</dbReference>
<dbReference type="InterPro" id="IPR000719">
    <property type="entry name" value="Prot_kinase_dom"/>
</dbReference>
<sequence length="259" mass="28292">MPPHCHHVAVKISPTSVVRSACKELLGVQVDMHAERVYMVMELCQGGELFDRIAECGGLAEDEARRYFAQTLHALAHCHENRVYHRDLKPENILLDADDNVKVADFGLAAVYRHVAGDAGGYLQHTKVGSVMYAAPEVLTSTAAMGYDAARADMWSLGVILFSMLSGTLPFTCAAASKCKRYAAVLTHGETPSGGDADAKRMRVGVSETLRSMGLRFKLEEHNDAMDPAADDPRLGQPLEASEITSEMRTQRLSLTILF</sequence>
<feature type="domain" description="Protein kinase" evidence="9">
    <location>
        <begin position="1"/>
        <end position="259"/>
    </location>
</feature>
<evidence type="ECO:0000256" key="5">
    <source>
        <dbReference type="ARBA" id="ARBA00022777"/>
    </source>
</evidence>
<dbReference type="Pfam" id="PF00069">
    <property type="entry name" value="Pkinase"/>
    <property type="match status" value="1"/>
</dbReference>
<organism evidence="10 11">
    <name type="scientific">Chrysochromulina tobinii</name>
    <dbReference type="NCBI Taxonomy" id="1460289"/>
    <lineage>
        <taxon>Eukaryota</taxon>
        <taxon>Haptista</taxon>
        <taxon>Haptophyta</taxon>
        <taxon>Prymnesiophyceae</taxon>
        <taxon>Prymnesiales</taxon>
        <taxon>Chrysochromulinaceae</taxon>
        <taxon>Chrysochromulina</taxon>
    </lineage>
</organism>
<protein>
    <recommendedName>
        <fullName evidence="1">non-specific serine/threonine protein kinase</fullName>
        <ecNumber evidence="1">2.7.11.1</ecNumber>
    </recommendedName>
</protein>
<evidence type="ECO:0000256" key="2">
    <source>
        <dbReference type="ARBA" id="ARBA00022527"/>
    </source>
</evidence>
<dbReference type="Gene3D" id="1.10.510.10">
    <property type="entry name" value="Transferase(Phosphotransferase) domain 1"/>
    <property type="match status" value="1"/>
</dbReference>
<dbReference type="InterPro" id="IPR011009">
    <property type="entry name" value="Kinase-like_dom_sf"/>
</dbReference>
<keyword evidence="4" id="KW-0547">Nucleotide-binding</keyword>
<evidence type="ECO:0000256" key="8">
    <source>
        <dbReference type="ARBA" id="ARBA00048679"/>
    </source>
</evidence>
<keyword evidence="2" id="KW-0723">Serine/threonine-protein kinase</keyword>
<keyword evidence="6" id="KW-0067">ATP-binding</keyword>
<evidence type="ECO:0000256" key="6">
    <source>
        <dbReference type="ARBA" id="ARBA00022840"/>
    </source>
</evidence>
<evidence type="ECO:0000256" key="3">
    <source>
        <dbReference type="ARBA" id="ARBA00022679"/>
    </source>
</evidence>
<proteinExistence type="predicted"/>
<keyword evidence="5 10" id="KW-0418">Kinase</keyword>
<evidence type="ECO:0000313" key="11">
    <source>
        <dbReference type="Proteomes" id="UP000037460"/>
    </source>
</evidence>
<dbReference type="SMART" id="SM00220">
    <property type="entry name" value="S_TKc"/>
    <property type="match status" value="1"/>
</dbReference>
<dbReference type="PANTHER" id="PTHR43895:SF32">
    <property type="entry name" value="SERINE_THREONINE-PROTEIN KINASE CHK1"/>
    <property type="match status" value="1"/>
</dbReference>
<dbReference type="PROSITE" id="PS00108">
    <property type="entry name" value="PROTEIN_KINASE_ST"/>
    <property type="match status" value="1"/>
</dbReference>
<dbReference type="EC" id="2.7.11.1" evidence="1"/>
<dbReference type="EMBL" id="JWZX01000994">
    <property type="protein sequence ID" value="KOO35073.1"/>
    <property type="molecule type" value="Genomic_DNA"/>
</dbReference>
<dbReference type="GO" id="GO:0004674">
    <property type="term" value="F:protein serine/threonine kinase activity"/>
    <property type="evidence" value="ECO:0007669"/>
    <property type="project" value="UniProtKB-KW"/>
</dbReference>
<comment type="catalytic activity">
    <reaction evidence="8">
        <text>L-seryl-[protein] + ATP = O-phospho-L-seryl-[protein] + ADP + H(+)</text>
        <dbReference type="Rhea" id="RHEA:17989"/>
        <dbReference type="Rhea" id="RHEA-COMP:9863"/>
        <dbReference type="Rhea" id="RHEA-COMP:11604"/>
        <dbReference type="ChEBI" id="CHEBI:15378"/>
        <dbReference type="ChEBI" id="CHEBI:29999"/>
        <dbReference type="ChEBI" id="CHEBI:30616"/>
        <dbReference type="ChEBI" id="CHEBI:83421"/>
        <dbReference type="ChEBI" id="CHEBI:456216"/>
        <dbReference type="EC" id="2.7.11.1"/>
    </reaction>
</comment>
<evidence type="ECO:0000256" key="1">
    <source>
        <dbReference type="ARBA" id="ARBA00012513"/>
    </source>
</evidence>
<evidence type="ECO:0000256" key="7">
    <source>
        <dbReference type="ARBA" id="ARBA00047899"/>
    </source>
</evidence>
<accession>A0A0M0K9I6</accession>
<dbReference type="GO" id="GO:0007165">
    <property type="term" value="P:signal transduction"/>
    <property type="evidence" value="ECO:0007669"/>
    <property type="project" value="TreeGrafter"/>
</dbReference>
<evidence type="ECO:0000259" key="9">
    <source>
        <dbReference type="PROSITE" id="PS50011"/>
    </source>
</evidence>
<comment type="catalytic activity">
    <reaction evidence="7">
        <text>L-threonyl-[protein] + ATP = O-phospho-L-threonyl-[protein] + ADP + H(+)</text>
        <dbReference type="Rhea" id="RHEA:46608"/>
        <dbReference type="Rhea" id="RHEA-COMP:11060"/>
        <dbReference type="Rhea" id="RHEA-COMP:11605"/>
        <dbReference type="ChEBI" id="CHEBI:15378"/>
        <dbReference type="ChEBI" id="CHEBI:30013"/>
        <dbReference type="ChEBI" id="CHEBI:30616"/>
        <dbReference type="ChEBI" id="CHEBI:61977"/>
        <dbReference type="ChEBI" id="CHEBI:456216"/>
        <dbReference type="EC" id="2.7.11.1"/>
    </reaction>
</comment>
<evidence type="ECO:0000313" key="10">
    <source>
        <dbReference type="EMBL" id="KOO35073.1"/>
    </source>
</evidence>
<dbReference type="Proteomes" id="UP000037460">
    <property type="component" value="Unassembled WGS sequence"/>
</dbReference>
<reference evidence="11" key="1">
    <citation type="journal article" date="2015" name="PLoS Genet.">
        <title>Genome Sequence and Transcriptome Analyses of Chrysochromulina tobin: Metabolic Tools for Enhanced Algal Fitness in the Prominent Order Prymnesiales (Haptophyceae).</title>
        <authorList>
            <person name="Hovde B.T."/>
            <person name="Deodato C.R."/>
            <person name="Hunsperger H.M."/>
            <person name="Ryken S.A."/>
            <person name="Yost W."/>
            <person name="Jha R.K."/>
            <person name="Patterson J."/>
            <person name="Monnat R.J. Jr."/>
            <person name="Barlow S.B."/>
            <person name="Starkenburg S.R."/>
            <person name="Cattolico R.A."/>
        </authorList>
    </citation>
    <scope>NUCLEOTIDE SEQUENCE</scope>
    <source>
        <strain evidence="11">CCMP291</strain>
    </source>
</reference>
<dbReference type="OrthoDB" id="193931at2759"/>
<dbReference type="InterPro" id="IPR008271">
    <property type="entry name" value="Ser/Thr_kinase_AS"/>
</dbReference>
<dbReference type="PROSITE" id="PS50011">
    <property type="entry name" value="PROTEIN_KINASE_DOM"/>
    <property type="match status" value="1"/>
</dbReference>